<dbReference type="PANTHER" id="PTHR47704">
    <property type="entry name" value="POTASSIUM TRANSPORTER KIMA"/>
    <property type="match status" value="1"/>
</dbReference>
<accession>A0ABS6ULQ0</accession>
<reference evidence="1 2" key="1">
    <citation type="submission" date="2020-11" db="EMBL/GenBank/DDBJ databases">
        <title>Pseudonocardia abyssalis sp. nov. and Pseudonocardia oceani sp. nov., description and phylogenomic analysis of two novel actinomycetes isolated from the deep Southern Ocean.</title>
        <authorList>
            <person name="Parra J."/>
        </authorList>
    </citation>
    <scope>NUCLEOTIDE SEQUENCE [LARGE SCALE GENOMIC DNA]</scope>
    <source>
        <strain evidence="1 2">KRD-168</strain>
    </source>
</reference>
<keyword evidence="2" id="KW-1185">Reference proteome</keyword>
<dbReference type="InterPro" id="IPR053153">
    <property type="entry name" value="APC_K+_Transporter"/>
</dbReference>
<sequence>MRAEWQRRDLRTPLRLLDAPYRDVGDRLLHHIAGLGGGSERAVITVFVPEYVVARWWQNVLHNQTALRLKARLLQQPGVVVVNVPFHLGRRERGWLAGDPEVAAPGPPA</sequence>
<name>A0ABS6ULQ0_9PSEU</name>
<gene>
    <name evidence="1" type="ORF">I4I81_02735</name>
</gene>
<protein>
    <submittedName>
        <fullName evidence="1">Uncharacterized protein</fullName>
    </submittedName>
</protein>
<proteinExistence type="predicted"/>
<dbReference type="Proteomes" id="UP000694287">
    <property type="component" value="Unassembled WGS sequence"/>
</dbReference>
<dbReference type="PANTHER" id="PTHR47704:SF1">
    <property type="entry name" value="POTASSIUM TRANSPORTER KIMA"/>
    <property type="match status" value="1"/>
</dbReference>
<dbReference type="RefSeq" id="WP_218602049.1">
    <property type="nucleotide sequence ID" value="NZ_JADQDJ010000045.1"/>
</dbReference>
<evidence type="ECO:0000313" key="1">
    <source>
        <dbReference type="EMBL" id="MBW0133174.1"/>
    </source>
</evidence>
<dbReference type="EMBL" id="JADQDK010000001">
    <property type="protein sequence ID" value="MBW0133174.1"/>
    <property type="molecule type" value="Genomic_DNA"/>
</dbReference>
<evidence type="ECO:0000313" key="2">
    <source>
        <dbReference type="Proteomes" id="UP000694287"/>
    </source>
</evidence>
<organism evidence="1 2">
    <name type="scientific">Pseudonocardia abyssalis</name>
    <dbReference type="NCBI Taxonomy" id="2792008"/>
    <lineage>
        <taxon>Bacteria</taxon>
        <taxon>Bacillati</taxon>
        <taxon>Actinomycetota</taxon>
        <taxon>Actinomycetes</taxon>
        <taxon>Pseudonocardiales</taxon>
        <taxon>Pseudonocardiaceae</taxon>
        <taxon>Pseudonocardia</taxon>
    </lineage>
</organism>
<comment type="caution">
    <text evidence="1">The sequence shown here is derived from an EMBL/GenBank/DDBJ whole genome shotgun (WGS) entry which is preliminary data.</text>
</comment>